<comment type="caution">
    <text evidence="2">The sequence shown here is derived from an EMBL/GenBank/DDBJ whole genome shotgun (WGS) entry which is preliminary data.</text>
</comment>
<evidence type="ECO:0000313" key="3">
    <source>
        <dbReference type="Proteomes" id="UP001632038"/>
    </source>
</evidence>
<feature type="compositionally biased region" description="Pro residues" evidence="1">
    <location>
        <begin position="64"/>
        <end position="74"/>
    </location>
</feature>
<sequence>MSARLDTRGTVIQNIQANSGRGTRDEHPPLAASATQPRQPPIQRATGSTTQPRPPPTQRATRSTPPPPPPPPPSQQGTGSIPPPHPPPTQQVTGSTSQPPIDPPRRSNRVNTQTIANVFRVNIEKKEKQIAKAKKKMLGRRGSDDLRNLACIVAVTHVILDEMPSRFCKLPVNTLNDLATIFTNEHYSFKATVRELENIYNDVTSLFQSKQWILVGLIPGNECFLEKAINSAIGSANPIGERDSQAVSAIFKEIRALNDELSTLQTDLHNLNPRNQN</sequence>
<keyword evidence="3" id="KW-1185">Reference proteome</keyword>
<gene>
    <name evidence="2" type="ORF">CASFOL_031117</name>
</gene>
<reference evidence="3" key="1">
    <citation type="journal article" date="2024" name="IScience">
        <title>Strigolactones Initiate the Formation of Haustorium-like Structures in Castilleja.</title>
        <authorList>
            <person name="Buerger M."/>
            <person name="Peterson D."/>
            <person name="Chory J."/>
        </authorList>
    </citation>
    <scope>NUCLEOTIDE SEQUENCE [LARGE SCALE GENOMIC DNA]</scope>
</reference>
<organism evidence="2 3">
    <name type="scientific">Castilleja foliolosa</name>
    <dbReference type="NCBI Taxonomy" id="1961234"/>
    <lineage>
        <taxon>Eukaryota</taxon>
        <taxon>Viridiplantae</taxon>
        <taxon>Streptophyta</taxon>
        <taxon>Embryophyta</taxon>
        <taxon>Tracheophyta</taxon>
        <taxon>Spermatophyta</taxon>
        <taxon>Magnoliopsida</taxon>
        <taxon>eudicotyledons</taxon>
        <taxon>Gunneridae</taxon>
        <taxon>Pentapetalae</taxon>
        <taxon>asterids</taxon>
        <taxon>lamiids</taxon>
        <taxon>Lamiales</taxon>
        <taxon>Orobanchaceae</taxon>
        <taxon>Pedicularideae</taxon>
        <taxon>Castillejinae</taxon>
        <taxon>Castilleja</taxon>
    </lineage>
</organism>
<evidence type="ECO:0000313" key="2">
    <source>
        <dbReference type="EMBL" id="KAL3624449.1"/>
    </source>
</evidence>
<protein>
    <submittedName>
        <fullName evidence="2">Uncharacterized protein</fullName>
    </submittedName>
</protein>
<dbReference type="SUPFAM" id="SSF101447">
    <property type="entry name" value="Formin homology 2 domain (FH2 domain)"/>
    <property type="match status" value="1"/>
</dbReference>
<dbReference type="Proteomes" id="UP001632038">
    <property type="component" value="Unassembled WGS sequence"/>
</dbReference>
<accession>A0ABD3C4F2</accession>
<feature type="compositionally biased region" description="Polar residues" evidence="1">
    <location>
        <begin position="10"/>
        <end position="21"/>
    </location>
</feature>
<evidence type="ECO:0000256" key="1">
    <source>
        <dbReference type="SAM" id="MobiDB-lite"/>
    </source>
</evidence>
<feature type="compositionally biased region" description="Polar residues" evidence="1">
    <location>
        <begin position="90"/>
        <end position="99"/>
    </location>
</feature>
<feature type="region of interest" description="Disordered" evidence="1">
    <location>
        <begin position="1"/>
        <end position="114"/>
    </location>
</feature>
<proteinExistence type="predicted"/>
<dbReference type="AlphaFoldDB" id="A0ABD3C4F2"/>
<name>A0ABD3C4F2_9LAMI</name>
<dbReference type="EMBL" id="JAVIJP010000053">
    <property type="protein sequence ID" value="KAL3624449.1"/>
    <property type="molecule type" value="Genomic_DNA"/>
</dbReference>